<keyword evidence="2" id="KW-1185">Reference proteome</keyword>
<reference evidence="1 2" key="1">
    <citation type="submission" date="2019-05" db="EMBL/GenBank/DDBJ databases">
        <title>Dyadobacter AR-3-8 sp. nov., isolated from arctic soil.</title>
        <authorList>
            <person name="Chaudhary D.K."/>
        </authorList>
    </citation>
    <scope>NUCLEOTIDE SEQUENCE [LARGE SCALE GENOMIC DNA]</scope>
    <source>
        <strain evidence="1 2">AR-3-8</strain>
    </source>
</reference>
<name>A0A4U6D8J9_9BACT</name>
<evidence type="ECO:0000313" key="1">
    <source>
        <dbReference type="EMBL" id="TKT92671.1"/>
    </source>
</evidence>
<protein>
    <submittedName>
        <fullName evidence="1">Uncharacterized protein</fullName>
    </submittedName>
</protein>
<sequence length="546" mass="63664">MKEDYKETVIKQIQNITSMITMVDDELVDLKFTGEKIVNLLRSKYGIEISLTPAHPDFRKIVLTNWIYTHYYQNSGERAITPRSEERHFPFDEIFKQGTDGYWRNRFWRYDQRDQERERPALTRGYETIIAESNQSVEDEIVFECKKGRKGNLIFEEIPFLSISLPKFQFENGYKYVNGKYPLDNAGLASIVRFYFHLKIDTLTVSIPLLILKISDLFNDRLISFRLKFSFTNDEFKRSDHFVLYVERRHFDVAAILIRWLHQEIEPFLDNRLPFFVKQVLSGIGFGSTPHQQSSSFGVFRSKVIADAILFLLEGNDGRPVREFLDEMWGGLEKFYLNPNSPFVCDFSIFDKSAENLFSATITNKPLAAAWYIARLLCREAIWVSENECNWMNYELLHEKQYGYRLMNVDNGLSGLQGVIKFLESFQKLKIKDPVIKRVLNGAKQFYNSRRTVPRSSGGIAIPPEVFATEMIPVVHSAIQDKQLHPLTEYSLLMDMISKHIEMERPVNNMLDGSDHFCADMRYGYASYGYACLRLHNSISIVELQL</sequence>
<gene>
    <name evidence="1" type="ORF">FDK13_07605</name>
</gene>
<dbReference type="InterPro" id="IPR040871">
    <property type="entry name" value="HopA1"/>
</dbReference>
<dbReference type="Pfam" id="PF17914">
    <property type="entry name" value="HopA1"/>
    <property type="match status" value="1"/>
</dbReference>
<organism evidence="1 2">
    <name type="scientific">Dyadobacter frigoris</name>
    <dbReference type="NCBI Taxonomy" id="2576211"/>
    <lineage>
        <taxon>Bacteria</taxon>
        <taxon>Pseudomonadati</taxon>
        <taxon>Bacteroidota</taxon>
        <taxon>Cytophagia</taxon>
        <taxon>Cytophagales</taxon>
        <taxon>Spirosomataceae</taxon>
        <taxon>Dyadobacter</taxon>
    </lineage>
</organism>
<comment type="caution">
    <text evidence="1">The sequence shown here is derived from an EMBL/GenBank/DDBJ whole genome shotgun (WGS) entry which is preliminary data.</text>
</comment>
<dbReference type="RefSeq" id="WP_137339399.1">
    <property type="nucleotide sequence ID" value="NZ_SZVO01000003.1"/>
</dbReference>
<dbReference type="EMBL" id="SZVO01000003">
    <property type="protein sequence ID" value="TKT92671.1"/>
    <property type="molecule type" value="Genomic_DNA"/>
</dbReference>
<dbReference type="Proteomes" id="UP000304900">
    <property type="component" value="Unassembled WGS sequence"/>
</dbReference>
<accession>A0A4U6D8J9</accession>
<dbReference type="OrthoDB" id="9148343at2"/>
<evidence type="ECO:0000313" key="2">
    <source>
        <dbReference type="Proteomes" id="UP000304900"/>
    </source>
</evidence>
<proteinExistence type="predicted"/>
<dbReference type="AlphaFoldDB" id="A0A4U6D8J9"/>